<proteinExistence type="predicted"/>
<dbReference type="AlphaFoldDB" id="A0A0Z8DTG2"/>
<reference evidence="1 2" key="1">
    <citation type="submission" date="2016-02" db="EMBL/GenBank/DDBJ databases">
        <authorList>
            <consortium name="Pathogen Informatics"/>
        </authorList>
    </citation>
    <scope>NUCLEOTIDE SEQUENCE [LARGE SCALE GENOMIC DNA]</scope>
    <source>
        <strain evidence="1 2">LSS100</strain>
    </source>
</reference>
<dbReference type="Pfam" id="PF07374">
    <property type="entry name" value="DUF1492"/>
    <property type="match status" value="1"/>
</dbReference>
<dbReference type="SUPFAM" id="SSF88659">
    <property type="entry name" value="Sigma3 and sigma4 domains of RNA polymerase sigma factors"/>
    <property type="match status" value="1"/>
</dbReference>
<name>A0A0Z8DTG2_STRSU</name>
<gene>
    <name evidence="1" type="ORF">ERS132462_01709</name>
</gene>
<sequence>MNIEQRLKKLKRFEILVRSKQRERNVLGSMISQFSDEMTEKAKNRCRAIDDEISWLYDEREQLVHDIEHLDDPVESIVLRLYYVDDKPWNVIAYDMNCSIRTLQNIKRSAIRNLSKKINQVG</sequence>
<dbReference type="EMBL" id="FIFN01000019">
    <property type="protein sequence ID" value="CYU26736.1"/>
    <property type="molecule type" value="Genomic_DNA"/>
</dbReference>
<dbReference type="InterPro" id="IPR010861">
    <property type="entry name" value="DUF1492"/>
</dbReference>
<evidence type="ECO:0000313" key="1">
    <source>
        <dbReference type="EMBL" id="CYU26736.1"/>
    </source>
</evidence>
<accession>A0A0Z8DTG2</accession>
<evidence type="ECO:0000313" key="2">
    <source>
        <dbReference type="Proteomes" id="UP000072003"/>
    </source>
</evidence>
<dbReference type="Gene3D" id="1.20.140.160">
    <property type="match status" value="1"/>
</dbReference>
<dbReference type="InterPro" id="IPR013324">
    <property type="entry name" value="RNA_pol_sigma_r3/r4-like"/>
</dbReference>
<organism evidence="1 2">
    <name type="scientific">Streptococcus suis</name>
    <dbReference type="NCBI Taxonomy" id="1307"/>
    <lineage>
        <taxon>Bacteria</taxon>
        <taxon>Bacillati</taxon>
        <taxon>Bacillota</taxon>
        <taxon>Bacilli</taxon>
        <taxon>Lactobacillales</taxon>
        <taxon>Streptococcaceae</taxon>
        <taxon>Streptococcus</taxon>
    </lineage>
</organism>
<dbReference type="RefSeq" id="WP_044670338.1">
    <property type="nucleotide sequence ID" value="NZ_CEDC01000003.1"/>
</dbReference>
<dbReference type="Proteomes" id="UP000072003">
    <property type="component" value="Unassembled WGS sequence"/>
</dbReference>
<protein>
    <submittedName>
        <fullName evidence="1">RNA polymerase ECF family sigma factor</fullName>
    </submittedName>
</protein>